<keyword evidence="11" id="KW-1185">Reference proteome</keyword>
<evidence type="ECO:0000256" key="5">
    <source>
        <dbReference type="ARBA" id="ARBA00022692"/>
    </source>
</evidence>
<proteinExistence type="inferred from homology"/>
<dbReference type="AlphaFoldDB" id="A0A0H3KNH0"/>
<comment type="similarity">
    <text evidence="2">Belongs to the binding-protein-dependent transport system permease family. HisMQ subfamily.</text>
</comment>
<keyword evidence="6 8" id="KW-1133">Transmembrane helix</keyword>
<evidence type="ECO:0000256" key="8">
    <source>
        <dbReference type="RuleBase" id="RU363032"/>
    </source>
</evidence>
<protein>
    <submittedName>
        <fullName evidence="10">Polar amino acid transport system permease protein</fullName>
    </submittedName>
</protein>
<dbReference type="eggNOG" id="COG0765">
    <property type="taxonomic scope" value="Bacteria"/>
</dbReference>
<keyword evidence="3 8" id="KW-0813">Transport</keyword>
<keyword evidence="7 8" id="KW-0472">Membrane</keyword>
<evidence type="ECO:0000313" key="11">
    <source>
        <dbReference type="Proteomes" id="UP000008815"/>
    </source>
</evidence>
<evidence type="ECO:0000256" key="3">
    <source>
        <dbReference type="ARBA" id="ARBA00022448"/>
    </source>
</evidence>
<reference evidence="10 11" key="1">
    <citation type="submission" date="2007-04" db="EMBL/GenBank/DDBJ databases">
        <title>Complete genome sequence of Burkholderia multivorans ATCC 17616.</title>
        <authorList>
            <person name="Ohtsubo Y."/>
            <person name="Yamashita A."/>
            <person name="Kurokawa K."/>
            <person name="Takami H."/>
            <person name="Yuhara S."/>
            <person name="Nishiyama E."/>
            <person name="Endo R."/>
            <person name="Miyazaki R."/>
            <person name="Ono A."/>
            <person name="Yano K."/>
            <person name="Ito M."/>
            <person name="Sota M."/>
            <person name="Yuji N."/>
            <person name="Hattori M."/>
            <person name="Tsuda M."/>
        </authorList>
    </citation>
    <scope>NUCLEOTIDE SEQUENCE [LARGE SCALE GENOMIC DNA]</scope>
    <source>
        <strain evidence="11">ATCC 17616 / 249</strain>
    </source>
</reference>
<feature type="domain" description="ABC transmembrane type-1" evidence="9">
    <location>
        <begin position="26"/>
        <end position="209"/>
    </location>
</feature>
<evidence type="ECO:0000256" key="1">
    <source>
        <dbReference type="ARBA" id="ARBA00004429"/>
    </source>
</evidence>
<dbReference type="RefSeq" id="WP_012213380.1">
    <property type="nucleotide sequence ID" value="NC_010084.1"/>
</dbReference>
<dbReference type="KEGG" id="bmu:Bmul_1619"/>
<dbReference type="GO" id="GO:0043190">
    <property type="term" value="C:ATP-binding cassette (ABC) transporter complex"/>
    <property type="evidence" value="ECO:0007669"/>
    <property type="project" value="InterPro"/>
</dbReference>
<dbReference type="KEGG" id="bmj:BMULJ_01625"/>
<dbReference type="InterPro" id="IPR000515">
    <property type="entry name" value="MetI-like"/>
</dbReference>
<dbReference type="CDD" id="cd06261">
    <property type="entry name" value="TM_PBP2"/>
    <property type="match status" value="1"/>
</dbReference>
<evidence type="ECO:0000256" key="4">
    <source>
        <dbReference type="ARBA" id="ARBA00022475"/>
    </source>
</evidence>
<dbReference type="PANTHER" id="PTHR30614:SF21">
    <property type="entry name" value="AMINO ACID ABC TRANSPORTER PERMEASE"/>
    <property type="match status" value="1"/>
</dbReference>
<dbReference type="PANTHER" id="PTHR30614">
    <property type="entry name" value="MEMBRANE COMPONENT OF AMINO ACID ABC TRANSPORTER"/>
    <property type="match status" value="1"/>
</dbReference>
<accession>A0A0H3KNH0</accession>
<feature type="transmembrane region" description="Helical" evidence="8">
    <location>
        <begin position="26"/>
        <end position="53"/>
    </location>
</feature>
<feature type="transmembrane region" description="Helical" evidence="8">
    <location>
        <begin position="60"/>
        <end position="83"/>
    </location>
</feature>
<dbReference type="NCBIfam" id="TIGR01726">
    <property type="entry name" value="HEQRo_perm_3TM"/>
    <property type="match status" value="1"/>
</dbReference>
<dbReference type="PROSITE" id="PS50928">
    <property type="entry name" value="ABC_TM1"/>
    <property type="match status" value="1"/>
</dbReference>
<dbReference type="Proteomes" id="UP000008815">
    <property type="component" value="Chromosome 1"/>
</dbReference>
<evidence type="ECO:0000313" key="10">
    <source>
        <dbReference type="EMBL" id="BAG43546.1"/>
    </source>
</evidence>
<organism evidence="10 11">
    <name type="scientific">Burkholderia multivorans (strain ATCC 17616 / 249)</name>
    <dbReference type="NCBI Taxonomy" id="395019"/>
    <lineage>
        <taxon>Bacteria</taxon>
        <taxon>Pseudomonadati</taxon>
        <taxon>Pseudomonadota</taxon>
        <taxon>Betaproteobacteria</taxon>
        <taxon>Burkholderiales</taxon>
        <taxon>Burkholderiaceae</taxon>
        <taxon>Burkholderia</taxon>
        <taxon>Burkholderia cepacia complex</taxon>
    </lineage>
</organism>
<gene>
    <name evidence="10" type="ordered locus">BMULJ_01625</name>
</gene>
<evidence type="ECO:0000256" key="6">
    <source>
        <dbReference type="ARBA" id="ARBA00022989"/>
    </source>
</evidence>
<dbReference type="InterPro" id="IPR035906">
    <property type="entry name" value="MetI-like_sf"/>
</dbReference>
<dbReference type="EMBL" id="AP009385">
    <property type="protein sequence ID" value="BAG43546.1"/>
    <property type="molecule type" value="Genomic_DNA"/>
</dbReference>
<dbReference type="Pfam" id="PF00528">
    <property type="entry name" value="BPD_transp_1"/>
    <property type="match status" value="1"/>
</dbReference>
<dbReference type="InterPro" id="IPR043429">
    <property type="entry name" value="ArtM/GltK/GlnP/TcyL/YhdX-like"/>
</dbReference>
<feature type="transmembrane region" description="Helical" evidence="8">
    <location>
        <begin position="95"/>
        <end position="112"/>
    </location>
</feature>
<sequence>MDWTLLLSNLPYLLVGAFPDGPLGGAALSLVLAIASALASAVLGVALGVAMTLARGPLRVLLLAAIGFFRAIPVLMLIFWTYFLMPILLHTDVPGLATVVCALALVGGAYLAHAVHAGIVAAGAGQWQAGLSLGLTRWQTVRHVLLPQAVRIMTPSFVNQWVALVKDTSLAYIVGVPELSFVATQVNNRLMVYPAPIFLFVAAIYLIICTSLDGAARWLLSRGPRERRRACDTAACTPRAPRIAADQDAA</sequence>
<evidence type="ECO:0000256" key="2">
    <source>
        <dbReference type="ARBA" id="ARBA00010072"/>
    </source>
</evidence>
<comment type="subcellular location">
    <subcellularLocation>
        <location evidence="1">Cell inner membrane</location>
        <topology evidence="1">Multi-pass membrane protein</topology>
    </subcellularLocation>
    <subcellularLocation>
        <location evidence="8">Cell membrane</location>
        <topology evidence="8">Multi-pass membrane protein</topology>
    </subcellularLocation>
</comment>
<evidence type="ECO:0000256" key="7">
    <source>
        <dbReference type="ARBA" id="ARBA00023136"/>
    </source>
</evidence>
<dbReference type="InterPro" id="IPR010065">
    <property type="entry name" value="AA_ABC_transptr_permease_3TM"/>
</dbReference>
<dbReference type="GO" id="GO:0022857">
    <property type="term" value="F:transmembrane transporter activity"/>
    <property type="evidence" value="ECO:0007669"/>
    <property type="project" value="InterPro"/>
</dbReference>
<name>A0A0H3KNH0_BURM1</name>
<dbReference type="Gene3D" id="1.10.3720.10">
    <property type="entry name" value="MetI-like"/>
    <property type="match status" value="1"/>
</dbReference>
<keyword evidence="5 8" id="KW-0812">Transmembrane</keyword>
<evidence type="ECO:0000259" key="9">
    <source>
        <dbReference type="PROSITE" id="PS50928"/>
    </source>
</evidence>
<dbReference type="STRING" id="395019.BMULJ_01625"/>
<feature type="transmembrane region" description="Helical" evidence="8">
    <location>
        <begin position="197"/>
        <end position="220"/>
    </location>
</feature>
<keyword evidence="4" id="KW-1003">Cell membrane</keyword>
<dbReference type="GO" id="GO:0006865">
    <property type="term" value="P:amino acid transport"/>
    <property type="evidence" value="ECO:0007669"/>
    <property type="project" value="TreeGrafter"/>
</dbReference>
<dbReference type="HOGENOM" id="CLU_019602_1_0_4"/>
<dbReference type="SUPFAM" id="SSF161098">
    <property type="entry name" value="MetI-like"/>
    <property type="match status" value="1"/>
</dbReference>